<dbReference type="Proteomes" id="UP000618943">
    <property type="component" value="Unassembled WGS sequence"/>
</dbReference>
<evidence type="ECO:0000256" key="1">
    <source>
        <dbReference type="SAM" id="Coils"/>
    </source>
</evidence>
<comment type="caution">
    <text evidence="3">The sequence shown here is derived from an EMBL/GenBank/DDBJ whole genome shotgun (WGS) entry which is preliminary data.</text>
</comment>
<dbReference type="EMBL" id="JAEOAH010000047">
    <property type="protein sequence ID" value="MBK3497071.1"/>
    <property type="molecule type" value="Genomic_DNA"/>
</dbReference>
<dbReference type="InterPro" id="IPR009057">
    <property type="entry name" value="Homeodomain-like_sf"/>
</dbReference>
<sequence length="93" mass="11182">MRRERKTYTPEFKLQIVQLYENGKSRADIAREYDITPSALDRWIKNHQETGSFSAKENRTEEEKELLRLRKENQRLKMENDILKQAALIMGRK</sequence>
<feature type="domain" description="HTH psq-type" evidence="2">
    <location>
        <begin position="1"/>
        <end position="50"/>
    </location>
</feature>
<dbReference type="SUPFAM" id="SSF46689">
    <property type="entry name" value="Homeodomain-like"/>
    <property type="match status" value="1"/>
</dbReference>
<dbReference type="PROSITE" id="PS50960">
    <property type="entry name" value="HTH_PSQ"/>
    <property type="match status" value="1"/>
</dbReference>
<organism evidence="3 4">
    <name type="scientific">Viridibacillus soli</name>
    <dbReference type="NCBI Taxonomy" id="2798301"/>
    <lineage>
        <taxon>Bacteria</taxon>
        <taxon>Bacillati</taxon>
        <taxon>Bacillota</taxon>
        <taxon>Bacilli</taxon>
        <taxon>Bacillales</taxon>
        <taxon>Caryophanaceae</taxon>
        <taxon>Viridibacillus</taxon>
    </lineage>
</organism>
<proteinExistence type="predicted"/>
<dbReference type="InterPro" id="IPR007889">
    <property type="entry name" value="HTH_Psq"/>
</dbReference>
<dbReference type="Gene3D" id="1.10.10.60">
    <property type="entry name" value="Homeodomain-like"/>
    <property type="match status" value="1"/>
</dbReference>
<dbReference type="Pfam" id="PF01527">
    <property type="entry name" value="HTH_Tnp_1"/>
    <property type="match status" value="1"/>
</dbReference>
<accession>A0ABS1HC89</accession>
<dbReference type="InterPro" id="IPR002514">
    <property type="entry name" value="Transposase_8"/>
</dbReference>
<evidence type="ECO:0000313" key="4">
    <source>
        <dbReference type="Proteomes" id="UP000618943"/>
    </source>
</evidence>
<reference evidence="3 4" key="1">
    <citation type="submission" date="2020-12" db="EMBL/GenBank/DDBJ databases">
        <title>YIM B01967 draft genome.</title>
        <authorList>
            <person name="Yan X."/>
        </authorList>
    </citation>
    <scope>NUCLEOTIDE SEQUENCE [LARGE SCALE GENOMIC DNA]</scope>
    <source>
        <strain evidence="3 4">YIM B01967</strain>
    </source>
</reference>
<keyword evidence="1" id="KW-0175">Coiled coil</keyword>
<gene>
    <name evidence="3" type="ORF">JFL43_19965</name>
</gene>
<keyword evidence="4" id="KW-1185">Reference proteome</keyword>
<evidence type="ECO:0000313" key="3">
    <source>
        <dbReference type="EMBL" id="MBK3497071.1"/>
    </source>
</evidence>
<feature type="coiled-coil region" evidence="1">
    <location>
        <begin position="57"/>
        <end position="86"/>
    </location>
</feature>
<dbReference type="PANTHER" id="PTHR33215:SF11">
    <property type="entry name" value="BLR1542 PROTEIN"/>
    <property type="match status" value="1"/>
</dbReference>
<name>A0ABS1HC89_9BACL</name>
<protein>
    <submittedName>
        <fullName evidence="3">Transposase</fullName>
    </submittedName>
</protein>
<dbReference type="PANTHER" id="PTHR33215">
    <property type="entry name" value="PROTEIN DISTAL ANTENNA"/>
    <property type="match status" value="1"/>
</dbReference>
<dbReference type="InterPro" id="IPR051839">
    <property type="entry name" value="RD_transcriptional_regulator"/>
</dbReference>
<evidence type="ECO:0000259" key="2">
    <source>
        <dbReference type="PROSITE" id="PS50960"/>
    </source>
</evidence>